<comment type="caution">
    <text evidence="1">The sequence shown here is derived from an EMBL/GenBank/DDBJ whole genome shotgun (WGS) entry which is preliminary data.</text>
</comment>
<dbReference type="RefSeq" id="WP_346090118.1">
    <property type="nucleotide sequence ID" value="NZ_BAAAVA010000068.1"/>
</dbReference>
<reference evidence="2" key="1">
    <citation type="journal article" date="2019" name="Int. J. Syst. Evol. Microbiol.">
        <title>The Global Catalogue of Microorganisms (GCM) 10K type strain sequencing project: providing services to taxonomists for standard genome sequencing and annotation.</title>
        <authorList>
            <consortium name="The Broad Institute Genomics Platform"/>
            <consortium name="The Broad Institute Genome Sequencing Center for Infectious Disease"/>
            <person name="Wu L."/>
            <person name="Ma J."/>
        </authorList>
    </citation>
    <scope>NUCLEOTIDE SEQUENCE [LARGE SCALE GENOMIC DNA]</scope>
    <source>
        <strain evidence="2">JCM 9650</strain>
    </source>
</reference>
<sequence>MPLITEYTVRARPDRRVVEVYDADAYLGDDDALTASRSQVVAGNGYHLYLRSLQPDIPVQITMRVWDHPQPHPAGCEGHVPVTLKSDTGELVVNQFTLGPAGATQLPHPGVCEGHASWTGRQATADYYDQCTAQGAAERWTPDRIGQAWAACPTVESYVLDLWYVREPEPLED</sequence>
<organism evidence="1 2">
    <name type="scientific">Streptomyces erythrogriseus</name>
    <dbReference type="NCBI Taxonomy" id="284027"/>
    <lineage>
        <taxon>Bacteria</taxon>
        <taxon>Bacillati</taxon>
        <taxon>Actinomycetota</taxon>
        <taxon>Actinomycetes</taxon>
        <taxon>Kitasatosporales</taxon>
        <taxon>Streptomycetaceae</taxon>
        <taxon>Streptomyces</taxon>
        <taxon>Streptomyces griseoincarnatus group</taxon>
    </lineage>
</organism>
<dbReference type="EMBL" id="BAAAVA010000068">
    <property type="protein sequence ID" value="GAA2940380.1"/>
    <property type="molecule type" value="Genomic_DNA"/>
</dbReference>
<accession>A0ABP6JP21</accession>
<evidence type="ECO:0000313" key="1">
    <source>
        <dbReference type="EMBL" id="GAA2940380.1"/>
    </source>
</evidence>
<protein>
    <submittedName>
        <fullName evidence="1">Uncharacterized protein</fullName>
    </submittedName>
</protein>
<name>A0ABP6JP21_9ACTN</name>
<dbReference type="Proteomes" id="UP001501423">
    <property type="component" value="Unassembled WGS sequence"/>
</dbReference>
<evidence type="ECO:0000313" key="2">
    <source>
        <dbReference type="Proteomes" id="UP001501423"/>
    </source>
</evidence>
<proteinExistence type="predicted"/>
<gene>
    <name evidence="1" type="ORF">GCM10010478_47610</name>
</gene>
<keyword evidence="2" id="KW-1185">Reference proteome</keyword>